<feature type="region of interest" description="Disordered" evidence="8">
    <location>
        <begin position="1619"/>
        <end position="1654"/>
    </location>
</feature>
<dbReference type="Gene3D" id="1.10.1200.10">
    <property type="entry name" value="ACP-like"/>
    <property type="match status" value="2"/>
</dbReference>
<dbReference type="InterPro" id="IPR020807">
    <property type="entry name" value="PKS_DH"/>
</dbReference>
<dbReference type="Pfam" id="PF22953">
    <property type="entry name" value="SpnB_Rossmann"/>
    <property type="match status" value="1"/>
</dbReference>
<dbReference type="CDD" id="cd00833">
    <property type="entry name" value="PKS"/>
    <property type="match status" value="1"/>
</dbReference>
<dbReference type="InterPro" id="IPR057326">
    <property type="entry name" value="KR_dom"/>
</dbReference>
<dbReference type="SMART" id="SM00823">
    <property type="entry name" value="PKS_PP"/>
    <property type="match status" value="2"/>
</dbReference>
<dbReference type="InterPro" id="IPR049551">
    <property type="entry name" value="PKS_DH_C"/>
</dbReference>
<feature type="domain" description="Carrier" evidence="9">
    <location>
        <begin position="498"/>
        <end position="573"/>
    </location>
</feature>
<keyword evidence="3" id="KW-0597">Phosphoprotein</keyword>
<dbReference type="Gene3D" id="3.40.366.10">
    <property type="entry name" value="Malonyl-Coenzyme A Acyl Carrier Protein, domain 2"/>
    <property type="match status" value="2"/>
</dbReference>
<dbReference type="Pfam" id="PF00698">
    <property type="entry name" value="Acyl_transf_1"/>
    <property type="match status" value="2"/>
</dbReference>
<dbReference type="Pfam" id="PF21089">
    <property type="entry name" value="PKS_DH_N"/>
    <property type="match status" value="1"/>
</dbReference>
<evidence type="ECO:0000256" key="1">
    <source>
        <dbReference type="ARBA" id="ARBA00004792"/>
    </source>
</evidence>
<keyword evidence="5" id="KW-0045">Antibiotic biosynthesis</keyword>
<organism evidence="11 12">
    <name type="scientific">Streptomyces zhihengii</name>
    <dbReference type="NCBI Taxonomy" id="1818004"/>
    <lineage>
        <taxon>Bacteria</taxon>
        <taxon>Bacillati</taxon>
        <taxon>Actinomycetota</taxon>
        <taxon>Actinomycetes</taxon>
        <taxon>Kitasatosporales</taxon>
        <taxon>Streptomycetaceae</taxon>
        <taxon>Streptomyces</taxon>
    </lineage>
</organism>
<dbReference type="InterPro" id="IPR001227">
    <property type="entry name" value="Ac_transferase_dom_sf"/>
</dbReference>
<feature type="domain" description="Carrier" evidence="9">
    <location>
        <begin position="2274"/>
        <end position="2352"/>
    </location>
</feature>
<dbReference type="InterPro" id="IPR055123">
    <property type="entry name" value="SpnB-like_Rossmann"/>
</dbReference>
<dbReference type="SUPFAM" id="SSF52151">
    <property type="entry name" value="FabD/lysophospholipase-like"/>
    <property type="match status" value="2"/>
</dbReference>
<dbReference type="SMART" id="SM00822">
    <property type="entry name" value="PKS_KR"/>
    <property type="match status" value="1"/>
</dbReference>
<dbReference type="Pfam" id="PF00550">
    <property type="entry name" value="PP-binding"/>
    <property type="match status" value="2"/>
</dbReference>
<dbReference type="PROSITE" id="PS00012">
    <property type="entry name" value="PHOSPHOPANTETHEINE"/>
    <property type="match status" value="1"/>
</dbReference>
<feature type="compositionally biased region" description="Low complexity" evidence="8">
    <location>
        <begin position="1636"/>
        <end position="1654"/>
    </location>
</feature>
<dbReference type="InterPro" id="IPR016039">
    <property type="entry name" value="Thiolase-like"/>
</dbReference>
<dbReference type="Pfam" id="PF02801">
    <property type="entry name" value="Ketoacyl-synt_C"/>
    <property type="match status" value="1"/>
</dbReference>
<gene>
    <name evidence="11" type="ORF">JE024_07000</name>
</gene>
<dbReference type="InterPro" id="IPR018201">
    <property type="entry name" value="Ketoacyl_synth_AS"/>
</dbReference>
<feature type="compositionally biased region" description="Low complexity" evidence="8">
    <location>
        <begin position="1619"/>
        <end position="1629"/>
    </location>
</feature>
<dbReference type="InterPro" id="IPR006162">
    <property type="entry name" value="Ppantetheine_attach_site"/>
</dbReference>
<keyword evidence="4" id="KW-0808">Transferase</keyword>
<dbReference type="PROSITE" id="PS00606">
    <property type="entry name" value="KS3_1"/>
    <property type="match status" value="1"/>
</dbReference>
<dbReference type="InterPro" id="IPR032821">
    <property type="entry name" value="PKS_assoc"/>
</dbReference>
<dbReference type="Gene3D" id="3.40.47.10">
    <property type="match status" value="1"/>
</dbReference>
<dbReference type="SMART" id="SM00827">
    <property type="entry name" value="PKS_AT"/>
    <property type="match status" value="2"/>
</dbReference>
<dbReference type="InterPro" id="IPR016035">
    <property type="entry name" value="Acyl_Trfase/lysoPLipase"/>
</dbReference>
<dbReference type="PANTHER" id="PTHR43775">
    <property type="entry name" value="FATTY ACID SYNTHASE"/>
    <property type="match status" value="1"/>
</dbReference>
<evidence type="ECO:0000256" key="5">
    <source>
        <dbReference type="ARBA" id="ARBA00023194"/>
    </source>
</evidence>
<name>A0ABS2UN63_9ACTN</name>
<evidence type="ECO:0000256" key="6">
    <source>
        <dbReference type="ARBA" id="ARBA00023268"/>
    </source>
</evidence>
<feature type="domain" description="Ketosynthase family 3 (KS3)" evidence="10">
    <location>
        <begin position="598"/>
        <end position="1024"/>
    </location>
</feature>
<dbReference type="InterPro" id="IPR013968">
    <property type="entry name" value="PKS_KR"/>
</dbReference>
<dbReference type="CDD" id="cd08956">
    <property type="entry name" value="KR_3_FAS_SDR_x"/>
    <property type="match status" value="1"/>
</dbReference>
<dbReference type="InterPro" id="IPR020806">
    <property type="entry name" value="PKS_PP-bd"/>
</dbReference>
<reference evidence="11 12" key="1">
    <citation type="journal article" date="2016" name="Arch. Microbiol.">
        <title>Streptomyces zhihengii sp. nov., isolated from rhizospheric soil of Psammosilene tunicoides.</title>
        <authorList>
            <person name="Huang M.J."/>
            <person name="Fei J.J."/>
            <person name="Salam N."/>
            <person name="Kim C.J."/>
            <person name="Hozzein W.N."/>
            <person name="Xiao M."/>
            <person name="Huang H.Q."/>
            <person name="Li W.J."/>
        </authorList>
    </citation>
    <scope>NUCLEOTIDE SEQUENCE [LARGE SCALE GENOMIC DNA]</scope>
    <source>
        <strain evidence="11 12">YIM T102</strain>
    </source>
</reference>
<dbReference type="InterPro" id="IPR014043">
    <property type="entry name" value="Acyl_transferase_dom"/>
</dbReference>
<evidence type="ECO:0000256" key="8">
    <source>
        <dbReference type="SAM" id="MobiDB-lite"/>
    </source>
</evidence>
<evidence type="ECO:0000256" key="3">
    <source>
        <dbReference type="ARBA" id="ARBA00022553"/>
    </source>
</evidence>
<dbReference type="SUPFAM" id="SSF51735">
    <property type="entry name" value="NAD(P)-binding Rossmann-fold domains"/>
    <property type="match status" value="2"/>
</dbReference>
<evidence type="ECO:0000259" key="9">
    <source>
        <dbReference type="PROSITE" id="PS50075"/>
    </source>
</evidence>
<dbReference type="InterPro" id="IPR014030">
    <property type="entry name" value="Ketoacyl_synth_N"/>
</dbReference>
<dbReference type="SUPFAM" id="SSF55048">
    <property type="entry name" value="Probable ACP-binding domain of malonyl-CoA ACP transacylase"/>
    <property type="match status" value="2"/>
</dbReference>
<evidence type="ECO:0000256" key="7">
    <source>
        <dbReference type="ARBA" id="ARBA00023315"/>
    </source>
</evidence>
<dbReference type="InterPro" id="IPR042104">
    <property type="entry name" value="PKS_dehydratase_sf"/>
</dbReference>
<dbReference type="Pfam" id="PF08659">
    <property type="entry name" value="KR"/>
    <property type="match status" value="1"/>
</dbReference>
<evidence type="ECO:0000256" key="4">
    <source>
        <dbReference type="ARBA" id="ARBA00022679"/>
    </source>
</evidence>
<evidence type="ECO:0000256" key="2">
    <source>
        <dbReference type="ARBA" id="ARBA00022450"/>
    </source>
</evidence>
<dbReference type="Pfam" id="PF16197">
    <property type="entry name" value="KAsynt_C_assoc"/>
    <property type="match status" value="1"/>
</dbReference>
<keyword evidence="2" id="KW-0596">Phosphopantetheine</keyword>
<keyword evidence="6" id="KW-0511">Multifunctional enzyme</keyword>
<dbReference type="InterPro" id="IPR036291">
    <property type="entry name" value="NAD(P)-bd_dom_sf"/>
</dbReference>
<comment type="pathway">
    <text evidence="1">Antibiotic biosynthesis.</text>
</comment>
<dbReference type="InterPro" id="IPR020841">
    <property type="entry name" value="PKS_Beta-ketoAc_synthase_dom"/>
</dbReference>
<dbReference type="SUPFAM" id="SSF53901">
    <property type="entry name" value="Thiolase-like"/>
    <property type="match status" value="1"/>
</dbReference>
<dbReference type="SMART" id="SM01294">
    <property type="entry name" value="PKS_PP_betabranch"/>
    <property type="match status" value="1"/>
</dbReference>
<evidence type="ECO:0000313" key="11">
    <source>
        <dbReference type="EMBL" id="MBM9618498.1"/>
    </source>
</evidence>
<dbReference type="InterPro" id="IPR050091">
    <property type="entry name" value="PKS_NRPS_Biosynth_Enz"/>
</dbReference>
<dbReference type="Gene3D" id="3.40.50.720">
    <property type="entry name" value="NAD(P)-binding Rossmann-like Domain"/>
    <property type="match status" value="1"/>
</dbReference>
<keyword evidence="12" id="KW-1185">Reference proteome</keyword>
<dbReference type="SUPFAM" id="SSF47336">
    <property type="entry name" value="ACP-like"/>
    <property type="match status" value="2"/>
</dbReference>
<feature type="compositionally biased region" description="Low complexity" evidence="8">
    <location>
        <begin position="461"/>
        <end position="472"/>
    </location>
</feature>
<dbReference type="InterPro" id="IPR036736">
    <property type="entry name" value="ACP-like_sf"/>
</dbReference>
<dbReference type="PROSITE" id="PS50075">
    <property type="entry name" value="CARRIER"/>
    <property type="match status" value="2"/>
</dbReference>
<dbReference type="InterPro" id="IPR049552">
    <property type="entry name" value="PKS_DH_N"/>
</dbReference>
<dbReference type="InterPro" id="IPR009081">
    <property type="entry name" value="PP-bd_ACP"/>
</dbReference>
<dbReference type="PANTHER" id="PTHR43775:SF51">
    <property type="entry name" value="INACTIVE PHENOLPHTHIOCEROL SYNTHESIS POLYKETIDE SYNTHASE TYPE I PKS1-RELATED"/>
    <property type="match status" value="1"/>
</dbReference>
<dbReference type="PROSITE" id="PS52004">
    <property type="entry name" value="KS3_2"/>
    <property type="match status" value="1"/>
</dbReference>
<comment type="caution">
    <text evidence="11">The sequence shown here is derived from an EMBL/GenBank/DDBJ whole genome shotgun (WGS) entry which is preliminary data.</text>
</comment>
<proteinExistence type="predicted"/>
<dbReference type="EMBL" id="JAFEJA010000001">
    <property type="protein sequence ID" value="MBM9618498.1"/>
    <property type="molecule type" value="Genomic_DNA"/>
</dbReference>
<dbReference type="RefSeq" id="WP_205372764.1">
    <property type="nucleotide sequence ID" value="NZ_JAFEJA010000001.1"/>
</dbReference>
<dbReference type="SMART" id="SM00826">
    <property type="entry name" value="PKS_DH"/>
    <property type="match status" value="1"/>
</dbReference>
<protein>
    <submittedName>
        <fullName evidence="11">SDR family NAD(P)-dependent oxidoreductase</fullName>
    </submittedName>
</protein>
<dbReference type="Proteomes" id="UP000664109">
    <property type="component" value="Unassembled WGS sequence"/>
</dbReference>
<dbReference type="Gene3D" id="3.30.70.3290">
    <property type="match status" value="2"/>
</dbReference>
<sequence>MVSGRDAEDIGRQAARLREFLAAAPGASAEDVGYSLATTRTPLRHRAVVFADGADARLAALDALAAGGRPAGTVTGVAQGPDGGAAPLVFLLPGQGAQRLGAGRELYAAHPVFAAALDEICACLDPLLDRPLRDVMWARPGSPEAALLDRTAFTQPALFALSVALLRLFAHQGLAPDQLIGHSVGEIAAAHAAGVLSLADACTLVAARGELMQRLPAKGAMAAVEAAEDEVAPLLDGTAVSVAAVNGPRATVVSGDEDAVEAVAAHWRAEGRRTRRLSVSHAFHSAHMDPMLDAFAAVAERLDYRPPVTPVVSGLTGRPAEGIDTPGHWVRQVREPVRFHDGLRTLRDLGCATYLELGPDAVLASLAREALTGLPDAAFTAALRRGRPETATAAAALATAHAQGRALDWAAVIPGGRRTDLPTRVFLRRRHWPFPPSPETESGRRDAVPGTAERAPQPSLAVPAPVGGAAPGTTEPLPVVPGDREPRGAGAEPAPDRRRLTALVRDAVAEVLGLAPGEPVPLTRAFKELGFDSLGAVEFRDRVGSALGFTPPPTLTYDHPTPAAVVDRLLALLAAPAAPAPVPALPPAFRSDAPDPAHEPVAVVGMGCRFPGGVVSPEGLWGLVSGGVDAVSVFPGDRGWDVEGLFHPDPDHVGTSYARHGGFVRGVADFDAGFFGISPREALAMDPQQRLLLETSWEAVERARIDPLSLRGSRTGVFVGVVHNGYGPLLHEASEGVQGFLLTGNTSGVASGRLAYVLGLEGPALTIDTACSSSLVALHQACVSLRRGECDLALAGGASVMPHPGMFVEFSRQRGLAVDGRCKAFGAGADGTVWGEGAASLVLERLSDAVRLGHPVLAVVSGSAVNQDGASNGLTAPSGGAQERVIAGALADAGVCASEVDVVEAHGTGTALGDPIEAGALLAVFGPGRERGRALLVGSLKSNIGHAQAAAGLGGVIKMVMAMRAGVVPASLYAGEVSPHVDWSSGAVEVVSRAVRWPESGGRRRAGVSAFGISGTNAHVIVEEPPETASGTASGTASEASPEVVPVVGPVVWCVSGASVEGLRAQVARLRVFLEERPEVGAAAVGRSLVSTRALLEHRAVVVGEDRAELLAGLDALARDENTAQVVTGTADPGAGTVFVFPGQGSQWAGMARELLDTAPVFARSIEDCAQALAPHTDWSLTGVLRGAPDAPGLDRVDVVQPALFAVMVSLAALWRSVGVEPDAVVGHSQGEIAAAHVAGALGLDDAARVVALRSRAIAARAGDGGMAAVALGAAELRPLIDGLRGHVYVATVNGPASTTVAADAEALDELLAACAAAGVDARRVAVDYASHSPHVEALRDELAKVLDGITPVPSAVPFYSTVTGGLLDTTALDAAYWYRNLRETVLFEPATRALLADGHRTFVEVSPHPVLTAAVQDTAADAAGAGRQPLVTGTLRRDEGGRRRFLLSAARVHTHGTAVDWNTAVPGPGTAPVELPTYAFRRDRYWLESASGSAGVSAAGLSAAGHPLLGASVTLADSGDLVLTGVLEPADLQGPDGTGEDAALADAVLTGLVLHAGESAGCPSAGELALRTPLVAGARRRVQVTVRAAGPDGHRRVAVHTRPDADEDAGWTRHAEAVVGPGEPAGPGTDDDTAFADGAWPPPGATAYAPAPGGDAAEAWQDALARGVRAAWTLGRDLYAEVGTGGEPGREDDGFGIDPALLDAAGRALAALTADAGPAPRRISAWDGLRLHATGAAFLRVRLTALGPDRCRLHAADSAGRTVLTARALTLTAAPEQPAARQGGSRLHRLDWPEAPAPATAPRPGAWALLGDGAGALRPAIEDTGAVVRGYDGPAALLAARAAGEPAPAVVLYAPAHSTGDAAPAAQALEATEEVLGVLRSWLADDGDTTPGGDTAPLAVLTRGAVAARPGEDVPGLAGAAVWGMVRSAQAEHPGRLALIDTDGSDASLRALPAALAAGEPQTALRGGRAYTPRLVRGLPRAERPAPAPDPGGTVLVTGGTGTLGRLVARHLVTRHQVRRLVLTSRTGPDADGVGPFLAELAAEGAEATAVACDAADPDALRAVLGTIPADRPLTAVVHAAGVLDDATVDALTPGRLARVLRPKADAAWNLHLLTRGLDLSAFVLFSSVTGIIGTPGQANYAAANAFLDGLAAHRHATGLPATSLAWGYWEVATGMTGHLSGADVSRMARTGLEPLPTDEALDLLDEALAAGPALAVPARIPTRALRGLAADGPLPAVLRGLAPPPGPRRAAAAAAPSGPEGWAGRLAPLPAPEQQALLLDLVRTHASVVIGGPRRTLDADRAFKDLGFDSLTAVELRNRLAAATGLRLPATVVFNHPTAAALADRLRTLLVPAAPPADDASPLARLTSLETAVDALDPADRDTRDTIAARLTALLRLVERPGDPAAEDSGDLTDAILSATPDEILALIDSRMGRPAKAGSDNQGDRS</sequence>
<dbReference type="SMART" id="SM00825">
    <property type="entry name" value="PKS_KS"/>
    <property type="match status" value="1"/>
</dbReference>
<dbReference type="InterPro" id="IPR016036">
    <property type="entry name" value="Malonyl_transacylase_ACP-bd"/>
</dbReference>
<dbReference type="Gene3D" id="3.10.129.110">
    <property type="entry name" value="Polyketide synthase dehydratase"/>
    <property type="match status" value="1"/>
</dbReference>
<dbReference type="InterPro" id="IPR014031">
    <property type="entry name" value="Ketoacyl_synth_C"/>
</dbReference>
<keyword evidence="7" id="KW-0012">Acyltransferase</keyword>
<evidence type="ECO:0000259" key="10">
    <source>
        <dbReference type="PROSITE" id="PS52004"/>
    </source>
</evidence>
<dbReference type="Pfam" id="PF00109">
    <property type="entry name" value="ketoacyl-synt"/>
    <property type="match status" value="1"/>
</dbReference>
<feature type="region of interest" description="Disordered" evidence="8">
    <location>
        <begin position="431"/>
        <end position="495"/>
    </location>
</feature>
<dbReference type="Pfam" id="PF14765">
    <property type="entry name" value="PS-DH"/>
    <property type="match status" value="1"/>
</dbReference>
<evidence type="ECO:0000313" key="12">
    <source>
        <dbReference type="Proteomes" id="UP000664109"/>
    </source>
</evidence>
<accession>A0ABS2UN63</accession>